<organism evidence="2 3">
    <name type="scientific">Araneus ventricosus</name>
    <name type="common">Orbweaver spider</name>
    <name type="synonym">Epeira ventricosa</name>
    <dbReference type="NCBI Taxonomy" id="182803"/>
    <lineage>
        <taxon>Eukaryota</taxon>
        <taxon>Metazoa</taxon>
        <taxon>Ecdysozoa</taxon>
        <taxon>Arthropoda</taxon>
        <taxon>Chelicerata</taxon>
        <taxon>Arachnida</taxon>
        <taxon>Araneae</taxon>
        <taxon>Araneomorphae</taxon>
        <taxon>Entelegynae</taxon>
        <taxon>Araneoidea</taxon>
        <taxon>Araneidae</taxon>
        <taxon>Araneus</taxon>
    </lineage>
</organism>
<feature type="region of interest" description="Disordered" evidence="1">
    <location>
        <begin position="87"/>
        <end position="107"/>
    </location>
</feature>
<protein>
    <submittedName>
        <fullName evidence="2">Uncharacterized protein</fullName>
    </submittedName>
</protein>
<dbReference type="EMBL" id="BGPR01001721">
    <property type="protein sequence ID" value="GBM60385.1"/>
    <property type="molecule type" value="Genomic_DNA"/>
</dbReference>
<evidence type="ECO:0000313" key="2">
    <source>
        <dbReference type="EMBL" id="GBM60385.1"/>
    </source>
</evidence>
<keyword evidence="3" id="KW-1185">Reference proteome</keyword>
<feature type="compositionally biased region" description="Low complexity" evidence="1">
    <location>
        <begin position="93"/>
        <end position="107"/>
    </location>
</feature>
<name>A0A4Y2H5V0_ARAVE</name>
<evidence type="ECO:0000313" key="3">
    <source>
        <dbReference type="Proteomes" id="UP000499080"/>
    </source>
</evidence>
<sequence length="153" mass="17273">MSNLLSEFSSFRIPFRSEVSRGLFKEPLGVEPWLNDEGVTQAGILYSNFHTKPADTFPFKFSYHISRGEHLTHDRFSVYQSPMHNTYLGKSNPPLSRPVTRTRPPRSSTVGREKILILLKNGKLDSDVLPQVLISGLNYGVPKQPSCSFLTGY</sequence>
<evidence type="ECO:0000256" key="1">
    <source>
        <dbReference type="SAM" id="MobiDB-lite"/>
    </source>
</evidence>
<dbReference type="AlphaFoldDB" id="A0A4Y2H5V0"/>
<proteinExistence type="predicted"/>
<reference evidence="2 3" key="1">
    <citation type="journal article" date="2019" name="Sci. Rep.">
        <title>Orb-weaving spider Araneus ventricosus genome elucidates the spidroin gene catalogue.</title>
        <authorList>
            <person name="Kono N."/>
            <person name="Nakamura H."/>
            <person name="Ohtoshi R."/>
            <person name="Moran D.A.P."/>
            <person name="Shinohara A."/>
            <person name="Yoshida Y."/>
            <person name="Fujiwara M."/>
            <person name="Mori M."/>
            <person name="Tomita M."/>
            <person name="Arakawa K."/>
        </authorList>
    </citation>
    <scope>NUCLEOTIDE SEQUENCE [LARGE SCALE GENOMIC DNA]</scope>
</reference>
<accession>A0A4Y2H5V0</accession>
<dbReference type="Proteomes" id="UP000499080">
    <property type="component" value="Unassembled WGS sequence"/>
</dbReference>
<gene>
    <name evidence="2" type="ORF">AVEN_156946_1</name>
</gene>
<comment type="caution">
    <text evidence="2">The sequence shown here is derived from an EMBL/GenBank/DDBJ whole genome shotgun (WGS) entry which is preliminary data.</text>
</comment>